<accession>A0AC35FVD2</accession>
<sequence>MYFKSILCLFVAFFAVSHAYTYAPTLWQAYRELSPFLLPDTDALSSYCSAILEENPIFSTNNSSRFSTLIPSYFRRFLKE</sequence>
<reference evidence="2" key="1">
    <citation type="submission" date="2022-11" db="UniProtKB">
        <authorList>
            <consortium name="WormBaseParasite"/>
        </authorList>
    </citation>
    <scope>IDENTIFICATION</scope>
</reference>
<dbReference type="WBParaSite" id="PS1159_v2.g2080.t1">
    <property type="protein sequence ID" value="PS1159_v2.g2080.t1"/>
    <property type="gene ID" value="PS1159_v2.g2080"/>
</dbReference>
<dbReference type="Proteomes" id="UP000887580">
    <property type="component" value="Unplaced"/>
</dbReference>
<evidence type="ECO:0000313" key="2">
    <source>
        <dbReference type="WBParaSite" id="PS1159_v2.g2080.t1"/>
    </source>
</evidence>
<organism evidence="1 2">
    <name type="scientific">Panagrolaimus sp. PS1159</name>
    <dbReference type="NCBI Taxonomy" id="55785"/>
    <lineage>
        <taxon>Eukaryota</taxon>
        <taxon>Metazoa</taxon>
        <taxon>Ecdysozoa</taxon>
        <taxon>Nematoda</taxon>
        <taxon>Chromadorea</taxon>
        <taxon>Rhabditida</taxon>
        <taxon>Tylenchina</taxon>
        <taxon>Panagrolaimomorpha</taxon>
        <taxon>Panagrolaimoidea</taxon>
        <taxon>Panagrolaimidae</taxon>
        <taxon>Panagrolaimus</taxon>
    </lineage>
</organism>
<name>A0AC35FVD2_9BILA</name>
<proteinExistence type="predicted"/>
<protein>
    <submittedName>
        <fullName evidence="2">Uncharacterized protein</fullName>
    </submittedName>
</protein>
<evidence type="ECO:0000313" key="1">
    <source>
        <dbReference type="Proteomes" id="UP000887580"/>
    </source>
</evidence>